<feature type="region of interest" description="Disordered" evidence="2">
    <location>
        <begin position="183"/>
        <end position="204"/>
    </location>
</feature>
<comment type="caution">
    <text evidence="4">The sequence shown here is derived from an EMBL/GenBank/DDBJ whole genome shotgun (WGS) entry which is preliminary data.</text>
</comment>
<feature type="coiled-coil region" evidence="1">
    <location>
        <begin position="558"/>
        <end position="585"/>
    </location>
</feature>
<evidence type="ECO:0000256" key="1">
    <source>
        <dbReference type="SAM" id="Coils"/>
    </source>
</evidence>
<evidence type="ECO:0000256" key="2">
    <source>
        <dbReference type="SAM" id="MobiDB-lite"/>
    </source>
</evidence>
<dbReference type="Proteomes" id="UP000309340">
    <property type="component" value="Unassembled WGS sequence"/>
</dbReference>
<dbReference type="SUPFAM" id="SSF52374">
    <property type="entry name" value="Nucleotidylyl transferase"/>
    <property type="match status" value="1"/>
</dbReference>
<dbReference type="InterPro" id="IPR014729">
    <property type="entry name" value="Rossmann-like_a/b/a_fold"/>
</dbReference>
<dbReference type="GO" id="GO:0015937">
    <property type="term" value="P:coenzyme A biosynthetic process"/>
    <property type="evidence" value="ECO:0007669"/>
    <property type="project" value="TreeGrafter"/>
</dbReference>
<dbReference type="InterPro" id="IPR004821">
    <property type="entry name" value="Cyt_trans-like"/>
</dbReference>
<feature type="domain" description="Cytidyltransferase-like" evidence="3">
    <location>
        <begin position="212"/>
        <end position="396"/>
    </location>
</feature>
<dbReference type="OrthoDB" id="330671at2759"/>
<organism evidence="4 5">
    <name type="scientific">Friedmanniomyces simplex</name>
    <dbReference type="NCBI Taxonomy" id="329884"/>
    <lineage>
        <taxon>Eukaryota</taxon>
        <taxon>Fungi</taxon>
        <taxon>Dikarya</taxon>
        <taxon>Ascomycota</taxon>
        <taxon>Pezizomycotina</taxon>
        <taxon>Dothideomycetes</taxon>
        <taxon>Dothideomycetidae</taxon>
        <taxon>Mycosphaerellales</taxon>
        <taxon>Teratosphaeriaceae</taxon>
        <taxon>Friedmanniomyces</taxon>
    </lineage>
</organism>
<evidence type="ECO:0000313" key="5">
    <source>
        <dbReference type="Proteomes" id="UP000309340"/>
    </source>
</evidence>
<evidence type="ECO:0000259" key="3">
    <source>
        <dbReference type="Pfam" id="PF01467"/>
    </source>
</evidence>
<gene>
    <name evidence="4" type="ORF">B0A55_02628</name>
</gene>
<keyword evidence="1" id="KW-0175">Coiled coil</keyword>
<dbReference type="STRING" id="329884.A0A4U0XXH4"/>
<dbReference type="Gene3D" id="3.40.50.620">
    <property type="entry name" value="HUPs"/>
    <property type="match status" value="1"/>
</dbReference>
<feature type="compositionally biased region" description="Polar residues" evidence="2">
    <location>
        <begin position="188"/>
        <end position="197"/>
    </location>
</feature>
<protein>
    <recommendedName>
        <fullName evidence="3">Cytidyltransferase-like domain-containing protein</fullName>
    </recommendedName>
</protein>
<proteinExistence type="predicted"/>
<dbReference type="AlphaFoldDB" id="A0A4U0XXH4"/>
<sequence>MESSEPPRFVLFLPPVPSPPTLKSLKAAFGDTISQVLKEVASHSSDSRHAAILEIALGIPELSRKPHAPRSTLYDGTQASVAAVYKLVCVIAAQDGINVEDNDGVDVRILLIAWSPDGSDDQPDRASCGPVIDLQTLAQCGRQWQYAFGVESEPGEAMVKAFVAAKGSGEQVDRVQSSSIKGTETLKQHQPSATSDVPHSDHSRQRNYHVAVGGTFDHLHIGHRLLLTMTLFAVDELQGNTNTERSATIGITGDQLLVNKKHAEVLESWSDRQEAVRAFLDSILNFAPSPPSITTRDNAGPNGKSVDLHYPNNLTVKCTEIQDPFGPTITDEQISALIISGETRSGGNAVNDKRKEKGWRELEVFEVDVLDAEEELEGAEAKEGFGGKLSSTAIREKLARKTDVPGTDIDAREASEIVQQQVTLTFRAPASAHSLTPPTNAMGDMALRNLIQAKVTSASTIHELDTIDCFTDDWDTEPNSKLTDPALEIHLACQHAASECKAIVDILDGFLTNPALGAQVGIFVEMEVRRENAMSEVAAVVQVAGELATRETGPDLNLMEIRKRAKKLLGKLQGLNVQVAELEKMVEAPVAEQRSRGQLQGTVQ</sequence>
<dbReference type="GO" id="GO:0004140">
    <property type="term" value="F:dephospho-CoA kinase activity"/>
    <property type="evidence" value="ECO:0007669"/>
    <property type="project" value="TreeGrafter"/>
</dbReference>
<dbReference type="PANTHER" id="PTHR10695:SF46">
    <property type="entry name" value="BIFUNCTIONAL COENZYME A SYNTHASE-RELATED"/>
    <property type="match status" value="1"/>
</dbReference>
<dbReference type="EMBL" id="NAJQ01000056">
    <property type="protein sequence ID" value="TKA81176.1"/>
    <property type="molecule type" value="Genomic_DNA"/>
</dbReference>
<accession>A0A4U0XXH4</accession>
<reference evidence="4 5" key="1">
    <citation type="submission" date="2017-03" db="EMBL/GenBank/DDBJ databases">
        <title>Genomes of endolithic fungi from Antarctica.</title>
        <authorList>
            <person name="Coleine C."/>
            <person name="Masonjones S."/>
            <person name="Stajich J.E."/>
        </authorList>
    </citation>
    <scope>NUCLEOTIDE SEQUENCE [LARGE SCALE GENOMIC DNA]</scope>
    <source>
        <strain evidence="4 5">CCFEE 5184</strain>
    </source>
</reference>
<name>A0A4U0XXH4_9PEZI</name>
<keyword evidence="5" id="KW-1185">Reference proteome</keyword>
<dbReference type="Pfam" id="PF01467">
    <property type="entry name" value="CTP_transf_like"/>
    <property type="match status" value="1"/>
</dbReference>
<dbReference type="PANTHER" id="PTHR10695">
    <property type="entry name" value="DEPHOSPHO-COA KINASE-RELATED"/>
    <property type="match status" value="1"/>
</dbReference>
<evidence type="ECO:0000313" key="4">
    <source>
        <dbReference type="EMBL" id="TKA81176.1"/>
    </source>
</evidence>